<evidence type="ECO:0000256" key="1">
    <source>
        <dbReference type="SAM" id="MobiDB-lite"/>
    </source>
</evidence>
<dbReference type="VEuPathDB" id="FungiDB:AMAG_20274"/>
<dbReference type="Proteomes" id="UP000054350">
    <property type="component" value="Unassembled WGS sequence"/>
</dbReference>
<dbReference type="EMBL" id="GG745369">
    <property type="protein sequence ID" value="KNE71015.1"/>
    <property type="molecule type" value="Genomic_DNA"/>
</dbReference>
<feature type="compositionally biased region" description="Low complexity" evidence="1">
    <location>
        <begin position="107"/>
        <end position="127"/>
    </location>
</feature>
<proteinExistence type="predicted"/>
<organism evidence="2 3">
    <name type="scientific">Allomyces macrogynus (strain ATCC 38327)</name>
    <name type="common">Allomyces javanicus var. macrogynus</name>
    <dbReference type="NCBI Taxonomy" id="578462"/>
    <lineage>
        <taxon>Eukaryota</taxon>
        <taxon>Fungi</taxon>
        <taxon>Fungi incertae sedis</taxon>
        <taxon>Blastocladiomycota</taxon>
        <taxon>Blastocladiomycetes</taxon>
        <taxon>Blastocladiales</taxon>
        <taxon>Blastocladiaceae</taxon>
        <taxon>Allomyces</taxon>
    </lineage>
</organism>
<evidence type="ECO:0000313" key="2">
    <source>
        <dbReference type="EMBL" id="KNE71015.1"/>
    </source>
</evidence>
<reference evidence="3" key="2">
    <citation type="submission" date="2009-11" db="EMBL/GenBank/DDBJ databases">
        <title>The Genome Sequence of Allomyces macrogynus strain ATCC 38327.</title>
        <authorList>
            <consortium name="The Broad Institute Genome Sequencing Platform"/>
            <person name="Russ C."/>
            <person name="Cuomo C."/>
            <person name="Shea T."/>
            <person name="Young S.K."/>
            <person name="Zeng Q."/>
            <person name="Koehrsen M."/>
            <person name="Haas B."/>
            <person name="Borodovsky M."/>
            <person name="Guigo R."/>
            <person name="Alvarado L."/>
            <person name="Berlin A."/>
            <person name="Borenstein D."/>
            <person name="Chen Z."/>
            <person name="Engels R."/>
            <person name="Freedman E."/>
            <person name="Gellesch M."/>
            <person name="Goldberg J."/>
            <person name="Griggs A."/>
            <person name="Gujja S."/>
            <person name="Heiman D."/>
            <person name="Hepburn T."/>
            <person name="Howarth C."/>
            <person name="Jen D."/>
            <person name="Larson L."/>
            <person name="Lewis B."/>
            <person name="Mehta T."/>
            <person name="Park D."/>
            <person name="Pearson M."/>
            <person name="Roberts A."/>
            <person name="Saif S."/>
            <person name="Shenoy N."/>
            <person name="Sisk P."/>
            <person name="Stolte C."/>
            <person name="Sykes S."/>
            <person name="Walk T."/>
            <person name="White J."/>
            <person name="Yandava C."/>
            <person name="Burger G."/>
            <person name="Gray M.W."/>
            <person name="Holland P.W.H."/>
            <person name="King N."/>
            <person name="Lang F.B.F."/>
            <person name="Roger A.J."/>
            <person name="Ruiz-Trillo I."/>
            <person name="Lander E."/>
            <person name="Nusbaum C."/>
        </authorList>
    </citation>
    <scope>NUCLEOTIDE SEQUENCE [LARGE SCALE GENOMIC DNA]</scope>
    <source>
        <strain evidence="3">ATCC 38327</strain>
    </source>
</reference>
<dbReference type="AlphaFoldDB" id="A0A0L0T8H4"/>
<evidence type="ECO:0000313" key="3">
    <source>
        <dbReference type="Proteomes" id="UP000054350"/>
    </source>
</evidence>
<protein>
    <submittedName>
        <fullName evidence="2">Uncharacterized protein</fullName>
    </submittedName>
</protein>
<feature type="region of interest" description="Disordered" evidence="1">
    <location>
        <begin position="19"/>
        <end position="54"/>
    </location>
</feature>
<gene>
    <name evidence="2" type="ORF">AMAG_20274</name>
</gene>
<name>A0A0L0T8H4_ALLM3</name>
<reference evidence="2 3" key="1">
    <citation type="submission" date="2009-11" db="EMBL/GenBank/DDBJ databases">
        <title>Annotation of Allomyces macrogynus ATCC 38327.</title>
        <authorList>
            <consortium name="The Broad Institute Genome Sequencing Platform"/>
            <person name="Russ C."/>
            <person name="Cuomo C."/>
            <person name="Burger G."/>
            <person name="Gray M.W."/>
            <person name="Holland P.W.H."/>
            <person name="King N."/>
            <person name="Lang F.B.F."/>
            <person name="Roger A.J."/>
            <person name="Ruiz-Trillo I."/>
            <person name="Young S.K."/>
            <person name="Zeng Q."/>
            <person name="Gargeya S."/>
            <person name="Fitzgerald M."/>
            <person name="Haas B."/>
            <person name="Abouelleil A."/>
            <person name="Alvarado L."/>
            <person name="Arachchi H.M."/>
            <person name="Berlin A."/>
            <person name="Chapman S.B."/>
            <person name="Gearin G."/>
            <person name="Goldberg J."/>
            <person name="Griggs A."/>
            <person name="Gujja S."/>
            <person name="Hansen M."/>
            <person name="Heiman D."/>
            <person name="Howarth C."/>
            <person name="Larimer J."/>
            <person name="Lui A."/>
            <person name="MacDonald P.J.P."/>
            <person name="McCowen C."/>
            <person name="Montmayeur A."/>
            <person name="Murphy C."/>
            <person name="Neiman D."/>
            <person name="Pearson M."/>
            <person name="Priest M."/>
            <person name="Roberts A."/>
            <person name="Saif S."/>
            <person name="Shea T."/>
            <person name="Sisk P."/>
            <person name="Stolte C."/>
            <person name="Sykes S."/>
            <person name="Wortman J."/>
            <person name="Nusbaum C."/>
            <person name="Birren B."/>
        </authorList>
    </citation>
    <scope>NUCLEOTIDE SEQUENCE [LARGE SCALE GENOMIC DNA]</scope>
    <source>
        <strain evidence="2 3">ATCC 38327</strain>
    </source>
</reference>
<sequence length="171" mass="17385">MSLESNAVGSVVSSAVAASVRGSGSVPRASSGLAVSSTTGKKKRSFTSPFSSHRNSFASSMASSNAIPPARASFSVSGASSTSHRSSWAKISNVAKAVMGLKHGSRRGSAATTASTTAPSTRRGSSPLIHSSTLPVSDTDDPATASARDWTHEATLLRALAYRARVMTTNG</sequence>
<feature type="region of interest" description="Disordered" evidence="1">
    <location>
        <begin position="99"/>
        <end position="147"/>
    </location>
</feature>
<keyword evidence="3" id="KW-1185">Reference proteome</keyword>
<accession>A0A0L0T8H4</accession>